<reference evidence="2" key="1">
    <citation type="submission" date="2015-09" db="EMBL/GenBank/DDBJ databases">
        <title>Scylla olivacea transcriptome.</title>
        <authorList>
            <person name="Ikhwanuddin M."/>
        </authorList>
    </citation>
    <scope>NUCLEOTIDE SEQUENCE</scope>
</reference>
<dbReference type="InterPro" id="IPR053134">
    <property type="entry name" value="RNA-dir_DNA_polymerase"/>
</dbReference>
<dbReference type="EMBL" id="GDRN01097203">
    <property type="protein sequence ID" value="JAI59167.1"/>
    <property type="molecule type" value="Transcribed_RNA"/>
</dbReference>
<evidence type="ECO:0000313" key="2">
    <source>
        <dbReference type="EMBL" id="JAI59167.1"/>
    </source>
</evidence>
<feature type="domain" description="Reverse transcriptase" evidence="1">
    <location>
        <begin position="26"/>
        <end position="144"/>
    </location>
</feature>
<dbReference type="PANTHER" id="PTHR24559:SF444">
    <property type="entry name" value="REVERSE TRANSCRIPTASE DOMAIN-CONTAINING PROTEIN"/>
    <property type="match status" value="1"/>
</dbReference>
<dbReference type="InterPro" id="IPR000477">
    <property type="entry name" value="RT_dom"/>
</dbReference>
<dbReference type="Gene3D" id="3.30.70.270">
    <property type="match status" value="1"/>
</dbReference>
<dbReference type="Pfam" id="PF00078">
    <property type="entry name" value="RVT_1"/>
    <property type="match status" value="1"/>
</dbReference>
<dbReference type="SUPFAM" id="SSF56672">
    <property type="entry name" value="DNA/RNA polymerases"/>
    <property type="match status" value="1"/>
</dbReference>
<name>A0A0P4WDS1_SCYOL</name>
<dbReference type="FunFam" id="3.30.70.270:FF:000003">
    <property type="entry name" value="Transposon Ty3-G Gag-Pol polyprotein"/>
    <property type="match status" value="1"/>
</dbReference>
<sequence>MPYPVWTSTQYPMCWISTPSKCVQFKSLFFSKIDLLCAFHQIPVVENDIPKTEMMTPFGLFEYPFMNFGFRNAAQSFQHFMDRVVRGLGIVVMHTDDILVASSSPWQHMEHHQQVLSHLQDHGLKIHPNKCIFGAPSVDFLGHRVTTAGLEPLP</sequence>
<proteinExistence type="predicted"/>
<dbReference type="Gene3D" id="3.10.10.10">
    <property type="entry name" value="HIV Type 1 Reverse Transcriptase, subunit A, domain 1"/>
    <property type="match status" value="1"/>
</dbReference>
<organism evidence="2">
    <name type="scientific">Scylla olivacea</name>
    <name type="common">Orange mud crab</name>
    <name type="synonym">Cancer olivacea</name>
    <dbReference type="NCBI Taxonomy" id="85551"/>
    <lineage>
        <taxon>Eukaryota</taxon>
        <taxon>Metazoa</taxon>
        <taxon>Ecdysozoa</taxon>
        <taxon>Arthropoda</taxon>
        <taxon>Crustacea</taxon>
        <taxon>Multicrustacea</taxon>
        <taxon>Malacostraca</taxon>
        <taxon>Eumalacostraca</taxon>
        <taxon>Eucarida</taxon>
        <taxon>Decapoda</taxon>
        <taxon>Pleocyemata</taxon>
        <taxon>Brachyura</taxon>
        <taxon>Eubrachyura</taxon>
        <taxon>Portunoidea</taxon>
        <taxon>Portunidae</taxon>
        <taxon>Portuninae</taxon>
        <taxon>Scylla</taxon>
    </lineage>
</organism>
<dbReference type="CDD" id="cd01647">
    <property type="entry name" value="RT_LTR"/>
    <property type="match status" value="1"/>
</dbReference>
<dbReference type="PANTHER" id="PTHR24559">
    <property type="entry name" value="TRANSPOSON TY3-I GAG-POL POLYPROTEIN"/>
    <property type="match status" value="1"/>
</dbReference>
<dbReference type="GO" id="GO:0071897">
    <property type="term" value="P:DNA biosynthetic process"/>
    <property type="evidence" value="ECO:0007669"/>
    <property type="project" value="UniProtKB-ARBA"/>
</dbReference>
<protein>
    <recommendedName>
        <fullName evidence="1">Reverse transcriptase domain-containing protein</fullName>
    </recommendedName>
</protein>
<dbReference type="AlphaFoldDB" id="A0A0P4WDS1"/>
<evidence type="ECO:0000259" key="1">
    <source>
        <dbReference type="Pfam" id="PF00078"/>
    </source>
</evidence>
<dbReference type="InterPro" id="IPR043502">
    <property type="entry name" value="DNA/RNA_pol_sf"/>
</dbReference>
<dbReference type="InterPro" id="IPR043128">
    <property type="entry name" value="Rev_trsase/Diguanyl_cyclase"/>
</dbReference>
<accession>A0A0P4WDS1</accession>